<dbReference type="VEuPathDB" id="GiardiaDB:QR46_3211"/>
<name>A0A132NRY6_GIAIN</name>
<evidence type="ECO:0000256" key="1">
    <source>
        <dbReference type="SAM" id="MobiDB-lite"/>
    </source>
</evidence>
<gene>
    <name evidence="2" type="ORF">QR46_3211</name>
</gene>
<dbReference type="AlphaFoldDB" id="A0A132NRY6"/>
<evidence type="ECO:0000313" key="3">
    <source>
        <dbReference type="Proteomes" id="UP000070089"/>
    </source>
</evidence>
<proteinExistence type="predicted"/>
<dbReference type="Proteomes" id="UP000070089">
    <property type="component" value="Unassembled WGS sequence"/>
</dbReference>
<dbReference type="EMBL" id="JXTI01000099">
    <property type="protein sequence ID" value="KWX12790.1"/>
    <property type="molecule type" value="Genomic_DNA"/>
</dbReference>
<evidence type="ECO:0000313" key="2">
    <source>
        <dbReference type="EMBL" id="KWX12790.1"/>
    </source>
</evidence>
<protein>
    <submittedName>
        <fullName evidence="2">Uncharacterized protein</fullName>
    </submittedName>
</protein>
<organism evidence="2 3">
    <name type="scientific">Giardia duodenalis assemblage B</name>
    <dbReference type="NCBI Taxonomy" id="1394984"/>
    <lineage>
        <taxon>Eukaryota</taxon>
        <taxon>Metamonada</taxon>
        <taxon>Diplomonadida</taxon>
        <taxon>Hexamitidae</taxon>
        <taxon>Giardiinae</taxon>
        <taxon>Giardia</taxon>
    </lineage>
</organism>
<comment type="caution">
    <text evidence="2">The sequence shown here is derived from an EMBL/GenBank/DDBJ whole genome shotgun (WGS) entry which is preliminary data.</text>
</comment>
<sequence length="63" mass="6801">MCGRRAPGAAEAGPAPEDRGALARGSSTPWRSCFSKLCRFMLNPTSTHLTGRVEKSRGYSVLF</sequence>
<feature type="region of interest" description="Disordered" evidence="1">
    <location>
        <begin position="1"/>
        <end position="29"/>
    </location>
</feature>
<accession>A0A132NRY6</accession>
<reference evidence="2 3" key="1">
    <citation type="journal article" date="2015" name="Mol. Biochem. Parasitol.">
        <title>Identification of polymorphic genes for use in assemblage B genotyping assays through comparative genomics of multiple assemblage B Giardia duodenalis isolates.</title>
        <authorList>
            <person name="Wielinga C."/>
            <person name="Thompson R.C."/>
            <person name="Monis P."/>
            <person name="Ryan U."/>
        </authorList>
    </citation>
    <scope>NUCLEOTIDE SEQUENCE [LARGE SCALE GENOMIC DNA]</scope>
    <source>
        <strain evidence="2 3">BAH15c1</strain>
    </source>
</reference>
<feature type="compositionally biased region" description="Low complexity" evidence="1">
    <location>
        <begin position="1"/>
        <end position="15"/>
    </location>
</feature>